<evidence type="ECO:0000256" key="3">
    <source>
        <dbReference type="SAM" id="SignalP"/>
    </source>
</evidence>
<keyword evidence="2" id="KW-0472">Membrane</keyword>
<keyword evidence="3" id="KW-0732">Signal</keyword>
<evidence type="ECO:0000313" key="4">
    <source>
        <dbReference type="EMBL" id="MFD1219361.1"/>
    </source>
</evidence>
<dbReference type="Proteomes" id="UP001597180">
    <property type="component" value="Unassembled WGS sequence"/>
</dbReference>
<sequence length="161" mass="17260">MRHYALVLCIGFLIMLIAFPAAADANSEVMPTEYRQDLRQAPAMDGEVTPQGYRSGRGSFSGVRTPSGRGTTTTPNRNPANVTTNPRTNPPTTGTPARGGWGSLFGGFAAGALIGSLFNPFGFMGFGPGAGTPFSFIGLIFWAVVIYLVYRLFTRSRRNES</sequence>
<keyword evidence="2" id="KW-1133">Transmembrane helix</keyword>
<dbReference type="RefSeq" id="WP_345593069.1">
    <property type="nucleotide sequence ID" value="NZ_BAABJG010000037.1"/>
</dbReference>
<gene>
    <name evidence="4" type="ORF">ACFQ4B_04465</name>
</gene>
<reference evidence="5" key="1">
    <citation type="journal article" date="2019" name="Int. J. Syst. Evol. Microbiol.">
        <title>The Global Catalogue of Microorganisms (GCM) 10K type strain sequencing project: providing services to taxonomists for standard genome sequencing and annotation.</title>
        <authorList>
            <consortium name="The Broad Institute Genomics Platform"/>
            <consortium name="The Broad Institute Genome Sequencing Center for Infectious Disease"/>
            <person name="Wu L."/>
            <person name="Ma J."/>
        </authorList>
    </citation>
    <scope>NUCLEOTIDE SEQUENCE [LARGE SCALE GENOMIC DNA]</scope>
    <source>
        <strain evidence="5">CCUG 53270</strain>
    </source>
</reference>
<protein>
    <submittedName>
        <fullName evidence="4">GlsB/YeaQ/YmgE family stress response membrane protein</fullName>
    </submittedName>
</protein>
<feature type="chain" id="PRO_5046597305" evidence="3">
    <location>
        <begin position="24"/>
        <end position="161"/>
    </location>
</feature>
<dbReference type="EMBL" id="JBHTLU010000010">
    <property type="protein sequence ID" value="MFD1219361.1"/>
    <property type="molecule type" value="Genomic_DNA"/>
</dbReference>
<organism evidence="4 5">
    <name type="scientific">Paenibacillus vulneris</name>
    <dbReference type="NCBI Taxonomy" id="1133364"/>
    <lineage>
        <taxon>Bacteria</taxon>
        <taxon>Bacillati</taxon>
        <taxon>Bacillota</taxon>
        <taxon>Bacilli</taxon>
        <taxon>Bacillales</taxon>
        <taxon>Paenibacillaceae</taxon>
        <taxon>Paenibacillus</taxon>
    </lineage>
</organism>
<feature type="signal peptide" evidence="3">
    <location>
        <begin position="1"/>
        <end position="23"/>
    </location>
</feature>
<keyword evidence="2" id="KW-0812">Transmembrane</keyword>
<name>A0ABW3UHH9_9BACL</name>
<evidence type="ECO:0000313" key="5">
    <source>
        <dbReference type="Proteomes" id="UP001597180"/>
    </source>
</evidence>
<comment type="caution">
    <text evidence="4">The sequence shown here is derived from an EMBL/GenBank/DDBJ whole genome shotgun (WGS) entry which is preliminary data.</text>
</comment>
<feature type="region of interest" description="Disordered" evidence="1">
    <location>
        <begin position="46"/>
        <end position="95"/>
    </location>
</feature>
<accession>A0ABW3UHH9</accession>
<feature type="compositionally biased region" description="Low complexity" evidence="1">
    <location>
        <begin position="61"/>
        <end position="95"/>
    </location>
</feature>
<evidence type="ECO:0000256" key="1">
    <source>
        <dbReference type="SAM" id="MobiDB-lite"/>
    </source>
</evidence>
<proteinExistence type="predicted"/>
<evidence type="ECO:0000256" key="2">
    <source>
        <dbReference type="SAM" id="Phobius"/>
    </source>
</evidence>
<keyword evidence="5" id="KW-1185">Reference proteome</keyword>
<feature type="transmembrane region" description="Helical" evidence="2">
    <location>
        <begin position="134"/>
        <end position="153"/>
    </location>
</feature>